<feature type="transmembrane region" description="Helical" evidence="6">
    <location>
        <begin position="57"/>
        <end position="75"/>
    </location>
</feature>
<dbReference type="GO" id="GO:0005436">
    <property type="term" value="F:sodium:phosphate symporter activity"/>
    <property type="evidence" value="ECO:0007669"/>
    <property type="project" value="InterPro"/>
</dbReference>
<dbReference type="InterPro" id="IPR003841">
    <property type="entry name" value="Na/Pi_transpt"/>
</dbReference>
<feature type="non-terminal residue" evidence="7">
    <location>
        <position position="1"/>
    </location>
</feature>
<feature type="transmembrane region" description="Helical" evidence="6">
    <location>
        <begin position="213"/>
        <end position="233"/>
    </location>
</feature>
<name>A0A7K1UML9_9MICC</name>
<dbReference type="GO" id="GO:0044341">
    <property type="term" value="P:sodium-dependent phosphate transport"/>
    <property type="evidence" value="ECO:0007669"/>
    <property type="project" value="InterPro"/>
</dbReference>
<gene>
    <name evidence="7" type="ORF">GNZ21_13135</name>
</gene>
<protein>
    <submittedName>
        <fullName evidence="7">Na/Pi cotransporter family protein</fullName>
    </submittedName>
</protein>
<keyword evidence="2" id="KW-1003">Cell membrane</keyword>
<evidence type="ECO:0000313" key="7">
    <source>
        <dbReference type="EMBL" id="MVT27281.1"/>
    </source>
</evidence>
<dbReference type="EMBL" id="WRPM01000095">
    <property type="protein sequence ID" value="MVT27281.1"/>
    <property type="molecule type" value="Genomic_DNA"/>
</dbReference>
<feature type="transmembrane region" description="Helical" evidence="6">
    <location>
        <begin position="179"/>
        <end position="201"/>
    </location>
</feature>
<dbReference type="AlphaFoldDB" id="A0A7K1UML9"/>
<dbReference type="PANTHER" id="PTHR10010">
    <property type="entry name" value="SOLUTE CARRIER FAMILY 34 SODIUM PHOSPHATE , MEMBER 2-RELATED"/>
    <property type="match status" value="1"/>
</dbReference>
<dbReference type="Pfam" id="PF02690">
    <property type="entry name" value="Na_Pi_cotrans"/>
    <property type="match status" value="1"/>
</dbReference>
<comment type="caution">
    <text evidence="7">The sequence shown here is derived from an EMBL/GenBank/DDBJ whole genome shotgun (WGS) entry which is preliminary data.</text>
</comment>
<dbReference type="OrthoDB" id="9763003at2"/>
<evidence type="ECO:0000256" key="4">
    <source>
        <dbReference type="ARBA" id="ARBA00022989"/>
    </source>
</evidence>
<evidence type="ECO:0000313" key="8">
    <source>
        <dbReference type="Proteomes" id="UP000460157"/>
    </source>
</evidence>
<evidence type="ECO:0000256" key="2">
    <source>
        <dbReference type="ARBA" id="ARBA00022475"/>
    </source>
</evidence>
<proteinExistence type="predicted"/>
<keyword evidence="4 6" id="KW-1133">Transmembrane helix</keyword>
<feature type="transmembrane region" description="Helical" evidence="6">
    <location>
        <begin position="26"/>
        <end position="45"/>
    </location>
</feature>
<comment type="subcellular location">
    <subcellularLocation>
        <location evidence="1">Cell membrane</location>
        <topology evidence="1">Multi-pass membrane protein</topology>
    </subcellularLocation>
</comment>
<evidence type="ECO:0000256" key="6">
    <source>
        <dbReference type="SAM" id="Phobius"/>
    </source>
</evidence>
<keyword evidence="8" id="KW-1185">Reference proteome</keyword>
<evidence type="ECO:0000256" key="1">
    <source>
        <dbReference type="ARBA" id="ARBA00004651"/>
    </source>
</evidence>
<sequence length="277" mass="28814">TLVSLGMVRDKEQFRRGFAAATVHDFFNLLAVLIFLPLEMMFGLIGRAATTVADATAGAEAGLLNAIFGGIGTVVKGATSPLSNLIQDALSFLPGVWHGIIMIVVAIALILLVINFIGKQLKILMVGKAKAVLHTAIGRGPLSGITSGAVITVMVQSSSTTTALVVPLAGSGAFGLKQIYPFTLGANIGTTITALVAAFAFDGVEATAALTAALAHMFFNVFATVVIFGLPVIRNLPPRGATWLANLAAERKIWAAVWALGVFVVLPLILIFVTTAF</sequence>
<reference evidence="7 8" key="1">
    <citation type="submission" date="2019-12" db="EMBL/GenBank/DDBJ databases">
        <title>Nesterenkonia muleiensis sp. nov., a novel actinobacterium isolated from sap of Populus euphratica.</title>
        <authorList>
            <person name="Wang R."/>
        </authorList>
    </citation>
    <scope>NUCLEOTIDE SEQUENCE [LARGE SCALE GENOMIC DNA]</scope>
    <source>
        <strain evidence="7 8">F10</strain>
    </source>
</reference>
<keyword evidence="5 6" id="KW-0472">Membrane</keyword>
<feature type="transmembrane region" description="Helical" evidence="6">
    <location>
        <begin position="253"/>
        <end position="273"/>
    </location>
</feature>
<organism evidence="7 8">
    <name type="scientific">Nesterenkonia alkaliphila</name>
    <dbReference type="NCBI Taxonomy" id="1463631"/>
    <lineage>
        <taxon>Bacteria</taxon>
        <taxon>Bacillati</taxon>
        <taxon>Actinomycetota</taxon>
        <taxon>Actinomycetes</taxon>
        <taxon>Micrococcales</taxon>
        <taxon>Micrococcaceae</taxon>
        <taxon>Nesterenkonia</taxon>
    </lineage>
</organism>
<dbReference type="GO" id="GO:0005886">
    <property type="term" value="C:plasma membrane"/>
    <property type="evidence" value="ECO:0007669"/>
    <property type="project" value="UniProtKB-SubCell"/>
</dbReference>
<evidence type="ECO:0000256" key="5">
    <source>
        <dbReference type="ARBA" id="ARBA00023136"/>
    </source>
</evidence>
<dbReference type="Proteomes" id="UP000460157">
    <property type="component" value="Unassembled WGS sequence"/>
</dbReference>
<evidence type="ECO:0000256" key="3">
    <source>
        <dbReference type="ARBA" id="ARBA00022692"/>
    </source>
</evidence>
<keyword evidence="3 6" id="KW-0812">Transmembrane</keyword>
<dbReference type="PANTHER" id="PTHR10010:SF46">
    <property type="entry name" value="SODIUM-DEPENDENT PHOSPHATE TRANSPORT PROTEIN 2B"/>
    <property type="match status" value="1"/>
</dbReference>
<accession>A0A7K1UML9</accession>
<feature type="transmembrane region" description="Helical" evidence="6">
    <location>
        <begin position="95"/>
        <end position="118"/>
    </location>
</feature>
<dbReference type="RefSeq" id="WP_157325062.1">
    <property type="nucleotide sequence ID" value="NZ_WRPM01000095.1"/>
</dbReference>